<dbReference type="AlphaFoldDB" id="A0AAV1IF66"/>
<name>A0AAV1IF66_9CHLO</name>
<evidence type="ECO:0000256" key="1">
    <source>
        <dbReference type="SAM" id="MobiDB-lite"/>
    </source>
</evidence>
<reference evidence="2 3" key="1">
    <citation type="submission" date="2023-10" db="EMBL/GenBank/DDBJ databases">
        <authorList>
            <person name="Maclean D."/>
            <person name="Macfadyen A."/>
        </authorList>
    </citation>
    <scope>NUCLEOTIDE SEQUENCE [LARGE SCALE GENOMIC DNA]</scope>
</reference>
<comment type="caution">
    <text evidence="2">The sequence shown here is derived from an EMBL/GenBank/DDBJ whole genome shotgun (WGS) entry which is preliminary data.</text>
</comment>
<gene>
    <name evidence="2" type="ORF">CVIRNUC_009176</name>
</gene>
<proteinExistence type="predicted"/>
<keyword evidence="3" id="KW-1185">Reference proteome</keyword>
<feature type="compositionally biased region" description="Low complexity" evidence="1">
    <location>
        <begin position="82"/>
        <end position="99"/>
    </location>
</feature>
<dbReference type="Proteomes" id="UP001314263">
    <property type="component" value="Unassembled WGS sequence"/>
</dbReference>
<sequence>MGNRKRKSAQQPPMGTLDSCVSISGGDDAVYEELPSLFGSSPKRVALESHSSDLSTQSELLCGEWLGYMSLDSSFDVALHSSPSRTSNSSSASADSVLSVGTTDSGKGQGHHAGLGLHCRSTDSGPVTCCCELTAEPPGPACFGWGLWNVPEDCVVRSMAAMYGFSDQCTAVGTSYFVRLAARDERLMRLAKACPDFAPLVAGICVAPDPLERPLAEELRQLTHPKQWLMALHLTCTYLAAKNVDKVLYRSLLTLILSHAHGDALPARVGANLEAEILKGLRWRLGPFLHSVPCCNGAAGCGCS</sequence>
<feature type="region of interest" description="Disordered" evidence="1">
    <location>
        <begin position="82"/>
        <end position="105"/>
    </location>
</feature>
<feature type="region of interest" description="Disordered" evidence="1">
    <location>
        <begin position="1"/>
        <end position="21"/>
    </location>
</feature>
<organism evidence="2 3">
    <name type="scientific">Coccomyxa viridis</name>
    <dbReference type="NCBI Taxonomy" id="1274662"/>
    <lineage>
        <taxon>Eukaryota</taxon>
        <taxon>Viridiplantae</taxon>
        <taxon>Chlorophyta</taxon>
        <taxon>core chlorophytes</taxon>
        <taxon>Trebouxiophyceae</taxon>
        <taxon>Trebouxiophyceae incertae sedis</taxon>
        <taxon>Coccomyxaceae</taxon>
        <taxon>Coccomyxa</taxon>
    </lineage>
</organism>
<dbReference type="EMBL" id="CAUYUE010000013">
    <property type="protein sequence ID" value="CAK0785963.1"/>
    <property type="molecule type" value="Genomic_DNA"/>
</dbReference>
<protein>
    <submittedName>
        <fullName evidence="2">Uncharacterized protein</fullName>
    </submittedName>
</protein>
<accession>A0AAV1IF66</accession>
<evidence type="ECO:0000313" key="2">
    <source>
        <dbReference type="EMBL" id="CAK0785963.1"/>
    </source>
</evidence>
<evidence type="ECO:0000313" key="3">
    <source>
        <dbReference type="Proteomes" id="UP001314263"/>
    </source>
</evidence>